<dbReference type="InterPro" id="IPR008271">
    <property type="entry name" value="Ser/Thr_kinase_AS"/>
</dbReference>
<dbReference type="GO" id="GO:0005524">
    <property type="term" value="F:ATP binding"/>
    <property type="evidence" value="ECO:0007669"/>
    <property type="project" value="UniProtKB-UniRule"/>
</dbReference>
<accession>A0A8S1MP71</accession>
<gene>
    <name evidence="5" type="ORF">PSON_ATCC_30995.1.T0350127</name>
</gene>
<evidence type="ECO:0000256" key="1">
    <source>
        <dbReference type="ARBA" id="ARBA00022741"/>
    </source>
</evidence>
<feature type="binding site" evidence="3">
    <location>
        <position position="108"/>
    </location>
    <ligand>
        <name>ATP</name>
        <dbReference type="ChEBI" id="CHEBI:30616"/>
    </ligand>
</feature>
<dbReference type="GO" id="GO:0004672">
    <property type="term" value="F:protein kinase activity"/>
    <property type="evidence" value="ECO:0007669"/>
    <property type="project" value="InterPro"/>
</dbReference>
<keyword evidence="6" id="KW-1185">Reference proteome</keyword>
<evidence type="ECO:0000256" key="2">
    <source>
        <dbReference type="ARBA" id="ARBA00022840"/>
    </source>
</evidence>
<reference evidence="5" key="1">
    <citation type="submission" date="2021-01" db="EMBL/GenBank/DDBJ databases">
        <authorList>
            <consortium name="Genoscope - CEA"/>
            <person name="William W."/>
        </authorList>
    </citation>
    <scope>NUCLEOTIDE SEQUENCE</scope>
</reference>
<proteinExistence type="predicted"/>
<keyword evidence="1 3" id="KW-0547">Nucleotide-binding</keyword>
<evidence type="ECO:0000313" key="5">
    <source>
        <dbReference type="EMBL" id="CAD8076704.1"/>
    </source>
</evidence>
<dbReference type="Proteomes" id="UP000692954">
    <property type="component" value="Unassembled WGS sequence"/>
</dbReference>
<sequence length="523" mass="60510">MIQSLVVQTNFHKQMEKLKGFLVSAHTISPIETEKPLRKTQTPLIRQLQQSDQFSDEDVQSENINQIDVNQTNFDDEFVIGKKLGEGTHGIVKLCWKKDNPQMLFAVKIIKTIDEEHLEIVRQTFINSTIIKSPYIAKCYKLYIDINVIYMVMEYIPYQNLQTILQEKKKLKEQEVQKLANALLKSVRCLHSCGVCHRDIKPDNILVDLNNCSVKLIDFGVSRRFVTYSNSTYRYVRKQMLTVTGNIHYRAPEIMFSQSYGYNQQIDLWAIGVTLYQSLTGSLPFTSEYAGEIVAQLSSSKSIQYVFHQESFLKLSSSCRDLIKRLLMWNPLKRLTASEALKHIWIPNAQTPKKPLIQKFAKDDMDTSRISQNSDILNKSLINSATMLNQELQTTLIISKQIDSILECSQISKKNLRFSIKIKQDKDNQDFKSKLKQFKLESSTNIYNRVKQKEVDDIQLVGVFDDKKRNSIKLEDDDDIFGIKVCGSHHSLTQFDDPLQQDQQCQQNQLDPKLLQELSKFNL</sequence>
<protein>
    <recommendedName>
        <fullName evidence="4">Protein kinase domain-containing protein</fullName>
    </recommendedName>
</protein>
<evidence type="ECO:0000256" key="3">
    <source>
        <dbReference type="PROSITE-ProRule" id="PRU10141"/>
    </source>
</evidence>
<dbReference type="AlphaFoldDB" id="A0A8S1MP71"/>
<dbReference type="InterPro" id="IPR000719">
    <property type="entry name" value="Prot_kinase_dom"/>
</dbReference>
<name>A0A8S1MP71_9CILI</name>
<comment type="caution">
    <text evidence="5">The sequence shown here is derived from an EMBL/GenBank/DDBJ whole genome shotgun (WGS) entry which is preliminary data.</text>
</comment>
<dbReference type="InterPro" id="IPR017441">
    <property type="entry name" value="Protein_kinase_ATP_BS"/>
</dbReference>
<keyword evidence="2 3" id="KW-0067">ATP-binding</keyword>
<dbReference type="PROSITE" id="PS00108">
    <property type="entry name" value="PROTEIN_KINASE_ST"/>
    <property type="match status" value="1"/>
</dbReference>
<evidence type="ECO:0000259" key="4">
    <source>
        <dbReference type="PROSITE" id="PS50011"/>
    </source>
</evidence>
<dbReference type="PANTHER" id="PTHR24347">
    <property type="entry name" value="SERINE/THREONINE-PROTEIN KINASE"/>
    <property type="match status" value="1"/>
</dbReference>
<dbReference type="EMBL" id="CAJJDN010000035">
    <property type="protein sequence ID" value="CAD8076704.1"/>
    <property type="molecule type" value="Genomic_DNA"/>
</dbReference>
<dbReference type="PROSITE" id="PS00107">
    <property type="entry name" value="PROTEIN_KINASE_ATP"/>
    <property type="match status" value="1"/>
</dbReference>
<evidence type="ECO:0000313" key="6">
    <source>
        <dbReference type="Proteomes" id="UP000692954"/>
    </source>
</evidence>
<feature type="domain" description="Protein kinase" evidence="4">
    <location>
        <begin position="78"/>
        <end position="346"/>
    </location>
</feature>
<organism evidence="5 6">
    <name type="scientific">Paramecium sonneborni</name>
    <dbReference type="NCBI Taxonomy" id="65129"/>
    <lineage>
        <taxon>Eukaryota</taxon>
        <taxon>Sar</taxon>
        <taxon>Alveolata</taxon>
        <taxon>Ciliophora</taxon>
        <taxon>Intramacronucleata</taxon>
        <taxon>Oligohymenophorea</taxon>
        <taxon>Peniculida</taxon>
        <taxon>Parameciidae</taxon>
        <taxon>Paramecium</taxon>
    </lineage>
</organism>
<dbReference type="Pfam" id="PF00069">
    <property type="entry name" value="Pkinase"/>
    <property type="match status" value="1"/>
</dbReference>
<dbReference type="OrthoDB" id="6513151at2759"/>
<dbReference type="PROSITE" id="PS50011">
    <property type="entry name" value="PROTEIN_KINASE_DOM"/>
    <property type="match status" value="1"/>
</dbReference>
<dbReference type="SMART" id="SM00220">
    <property type="entry name" value="S_TKc"/>
    <property type="match status" value="1"/>
</dbReference>